<dbReference type="Proteomes" id="UP000321548">
    <property type="component" value="Unassembled WGS sequence"/>
</dbReference>
<keyword evidence="10" id="KW-1185">Reference proteome</keyword>
<comment type="subcellular location">
    <subcellularLocation>
        <location evidence="1">Cell membrane</location>
        <topology evidence="1">Multi-pass membrane protein</topology>
    </subcellularLocation>
</comment>
<name>A0A5C8P1J0_9BURK</name>
<keyword evidence="4 8" id="KW-0812">Transmembrane</keyword>
<dbReference type="GO" id="GO:0005385">
    <property type="term" value="F:zinc ion transmembrane transporter activity"/>
    <property type="evidence" value="ECO:0007669"/>
    <property type="project" value="TreeGrafter"/>
</dbReference>
<evidence type="ECO:0000313" key="10">
    <source>
        <dbReference type="Proteomes" id="UP000321548"/>
    </source>
</evidence>
<sequence>MLAATVGGFLATTVGALPALFVGSLSERTANAMLAFAAGVMLAATVFSLLLPGLELAQPMFGGPKPGAAAVVAAMMAGGLAMFAIHHFLPHEHFEKGHEGPGRQSRLARVWLFVFAIAVHNFPEGLSMGVGAASGDERIGLGVTLGIGLQNLPEGLAVAMSLAALGYSRAQALGVAALTGLIEIAGAMAGAGLLSISQALLPLALAFAGGTMLFVISDEVIPETHRAGFGDSATASLFVGFGLMFYLDVALA</sequence>
<keyword evidence="6 8" id="KW-1133">Transmembrane helix</keyword>
<reference evidence="9 10" key="1">
    <citation type="submission" date="2019-06" db="EMBL/GenBank/DDBJ databases">
        <title>Quisquiliibacterium sp. nov., isolated from a maize field.</title>
        <authorList>
            <person name="Lin S.-Y."/>
            <person name="Tsai C.-F."/>
            <person name="Young C.-C."/>
        </authorList>
    </citation>
    <scope>NUCLEOTIDE SEQUENCE [LARGE SCALE GENOMIC DNA]</scope>
    <source>
        <strain evidence="9 10">CC-CFT501</strain>
    </source>
</reference>
<accession>A0A5C8P1J0</accession>
<evidence type="ECO:0000313" key="9">
    <source>
        <dbReference type="EMBL" id="TXL67421.1"/>
    </source>
</evidence>
<dbReference type="PANTHER" id="PTHR11040:SF211">
    <property type="entry name" value="ZINC TRANSPORTER ZIP11"/>
    <property type="match status" value="1"/>
</dbReference>
<keyword evidence="3" id="KW-1003">Cell membrane</keyword>
<feature type="transmembrane region" description="Helical" evidence="8">
    <location>
        <begin position="228"/>
        <end position="247"/>
    </location>
</feature>
<comment type="similarity">
    <text evidence="2">Belongs to the ZIP transporter (TC 2.A.5) family.</text>
</comment>
<keyword evidence="7 8" id="KW-0472">Membrane</keyword>
<dbReference type="EMBL" id="VDUY01000002">
    <property type="protein sequence ID" value="TXL67421.1"/>
    <property type="molecule type" value="Genomic_DNA"/>
</dbReference>
<feature type="transmembrane region" description="Helical" evidence="8">
    <location>
        <begin position="139"/>
        <end position="165"/>
    </location>
</feature>
<evidence type="ECO:0000256" key="2">
    <source>
        <dbReference type="ARBA" id="ARBA00006939"/>
    </source>
</evidence>
<feature type="transmembrane region" description="Helical" evidence="8">
    <location>
        <begin position="32"/>
        <end position="54"/>
    </location>
</feature>
<evidence type="ECO:0000256" key="6">
    <source>
        <dbReference type="ARBA" id="ARBA00022989"/>
    </source>
</evidence>
<feature type="transmembrane region" description="Helical" evidence="8">
    <location>
        <begin position="172"/>
        <end position="193"/>
    </location>
</feature>
<evidence type="ECO:0000256" key="7">
    <source>
        <dbReference type="ARBA" id="ARBA00023136"/>
    </source>
</evidence>
<organism evidence="9 10">
    <name type="scientific">Zeimonas arvi</name>
    <dbReference type="NCBI Taxonomy" id="2498847"/>
    <lineage>
        <taxon>Bacteria</taxon>
        <taxon>Pseudomonadati</taxon>
        <taxon>Pseudomonadota</taxon>
        <taxon>Betaproteobacteria</taxon>
        <taxon>Burkholderiales</taxon>
        <taxon>Burkholderiaceae</taxon>
        <taxon>Zeimonas</taxon>
    </lineage>
</organism>
<proteinExistence type="inferred from homology"/>
<gene>
    <name evidence="9" type="ORF">FHP08_05545</name>
</gene>
<evidence type="ECO:0000256" key="1">
    <source>
        <dbReference type="ARBA" id="ARBA00004651"/>
    </source>
</evidence>
<feature type="transmembrane region" description="Helical" evidence="8">
    <location>
        <begin position="66"/>
        <end position="89"/>
    </location>
</feature>
<evidence type="ECO:0000256" key="5">
    <source>
        <dbReference type="ARBA" id="ARBA00022833"/>
    </source>
</evidence>
<feature type="transmembrane region" description="Helical" evidence="8">
    <location>
        <begin position="110"/>
        <end position="133"/>
    </location>
</feature>
<evidence type="ECO:0000256" key="8">
    <source>
        <dbReference type="SAM" id="Phobius"/>
    </source>
</evidence>
<feature type="transmembrane region" description="Helical" evidence="8">
    <location>
        <begin position="6"/>
        <end position="25"/>
    </location>
</feature>
<dbReference type="PANTHER" id="PTHR11040">
    <property type="entry name" value="ZINC/IRON TRANSPORTER"/>
    <property type="match status" value="1"/>
</dbReference>
<feature type="transmembrane region" description="Helical" evidence="8">
    <location>
        <begin position="199"/>
        <end position="216"/>
    </location>
</feature>
<dbReference type="GO" id="GO:0005886">
    <property type="term" value="C:plasma membrane"/>
    <property type="evidence" value="ECO:0007669"/>
    <property type="project" value="UniProtKB-SubCell"/>
</dbReference>
<dbReference type="Pfam" id="PF02535">
    <property type="entry name" value="Zip"/>
    <property type="match status" value="1"/>
</dbReference>
<dbReference type="OrthoDB" id="9787346at2"/>
<evidence type="ECO:0000256" key="3">
    <source>
        <dbReference type="ARBA" id="ARBA00022475"/>
    </source>
</evidence>
<evidence type="ECO:0000256" key="4">
    <source>
        <dbReference type="ARBA" id="ARBA00022692"/>
    </source>
</evidence>
<comment type="caution">
    <text evidence="9">The sequence shown here is derived from an EMBL/GenBank/DDBJ whole genome shotgun (WGS) entry which is preliminary data.</text>
</comment>
<dbReference type="InterPro" id="IPR003689">
    <property type="entry name" value="ZIP"/>
</dbReference>
<dbReference type="AlphaFoldDB" id="A0A5C8P1J0"/>
<protein>
    <submittedName>
        <fullName evidence="9">ZIP family metal transporter</fullName>
    </submittedName>
</protein>
<keyword evidence="5" id="KW-0862">Zinc</keyword>